<dbReference type="AlphaFoldDB" id="A0A6P1NWE4"/>
<name>A0A6P1NWE4_9BACT</name>
<evidence type="ECO:0000259" key="3">
    <source>
        <dbReference type="Pfam" id="PF13649"/>
    </source>
</evidence>
<keyword evidence="2 4" id="KW-0808">Transferase</keyword>
<evidence type="ECO:0000313" key="5">
    <source>
        <dbReference type="Proteomes" id="UP000464214"/>
    </source>
</evidence>
<dbReference type="RefSeq" id="WP_160691995.1">
    <property type="nucleotide sequence ID" value="NZ_CP047897.1"/>
</dbReference>
<reference evidence="4 5" key="1">
    <citation type="submission" date="2020-01" db="EMBL/GenBank/DDBJ databases">
        <authorList>
            <person name="Kim M."/>
        </authorList>
    </citation>
    <scope>NUCLEOTIDE SEQUENCE [LARGE SCALE GENOMIC DNA]</scope>
    <source>
        <strain evidence="4 5">BT10</strain>
    </source>
</reference>
<dbReference type="InterPro" id="IPR029063">
    <property type="entry name" value="SAM-dependent_MTases_sf"/>
</dbReference>
<dbReference type="SUPFAM" id="SSF53335">
    <property type="entry name" value="S-adenosyl-L-methionine-dependent methyltransferases"/>
    <property type="match status" value="1"/>
</dbReference>
<dbReference type="GO" id="GO:0032259">
    <property type="term" value="P:methylation"/>
    <property type="evidence" value="ECO:0007669"/>
    <property type="project" value="UniProtKB-KW"/>
</dbReference>
<accession>A0A6P1NWE4</accession>
<sequence length="208" mass="23212">METYQATFDTWNQLAHQYQEKFMDLDLYQDTYDRFCQLVETPSARVLELGCGPGNITKHLLRQRPDFTVEATDVAPNMVALAQANNPAALCYVLDCRSLDKLTGSYDAILGGFCLPYLSALDCQKLVQASAHLLPLGGILYLSFVDDDPEKSGYETSSNGQHTLFVHYHRAVFVQEALTASGFALVDTIKKNYLPVNATHTILLARRI</sequence>
<dbReference type="Gene3D" id="3.40.50.150">
    <property type="entry name" value="Vaccinia Virus protein VP39"/>
    <property type="match status" value="1"/>
</dbReference>
<proteinExistence type="predicted"/>
<dbReference type="PANTHER" id="PTHR43861">
    <property type="entry name" value="TRANS-ACONITATE 2-METHYLTRANSFERASE-RELATED"/>
    <property type="match status" value="1"/>
</dbReference>
<keyword evidence="5" id="KW-1185">Reference proteome</keyword>
<feature type="domain" description="Methyltransferase" evidence="3">
    <location>
        <begin position="46"/>
        <end position="138"/>
    </location>
</feature>
<dbReference type="EMBL" id="CP047897">
    <property type="protein sequence ID" value="QHL88027.1"/>
    <property type="molecule type" value="Genomic_DNA"/>
</dbReference>
<protein>
    <submittedName>
        <fullName evidence="4">Methyltransferase domain-containing protein</fullName>
    </submittedName>
</protein>
<evidence type="ECO:0000256" key="2">
    <source>
        <dbReference type="ARBA" id="ARBA00022679"/>
    </source>
</evidence>
<dbReference type="PANTHER" id="PTHR43861:SF1">
    <property type="entry name" value="TRANS-ACONITATE 2-METHYLTRANSFERASE"/>
    <property type="match status" value="1"/>
</dbReference>
<dbReference type="GO" id="GO:0008168">
    <property type="term" value="F:methyltransferase activity"/>
    <property type="evidence" value="ECO:0007669"/>
    <property type="project" value="UniProtKB-KW"/>
</dbReference>
<evidence type="ECO:0000313" key="4">
    <source>
        <dbReference type="EMBL" id="QHL88027.1"/>
    </source>
</evidence>
<dbReference type="InterPro" id="IPR041698">
    <property type="entry name" value="Methyltransf_25"/>
</dbReference>
<keyword evidence="1 4" id="KW-0489">Methyltransferase</keyword>
<gene>
    <name evidence="4" type="ORF">GU926_11535</name>
</gene>
<evidence type="ECO:0000256" key="1">
    <source>
        <dbReference type="ARBA" id="ARBA00022603"/>
    </source>
</evidence>
<dbReference type="Pfam" id="PF13649">
    <property type="entry name" value="Methyltransf_25"/>
    <property type="match status" value="1"/>
</dbReference>
<dbReference type="KEGG" id="nib:GU926_11535"/>
<dbReference type="CDD" id="cd02440">
    <property type="entry name" value="AdoMet_MTases"/>
    <property type="match status" value="1"/>
</dbReference>
<organism evidence="4 5">
    <name type="scientific">Nibribacter ruber</name>
    <dbReference type="NCBI Taxonomy" id="2698458"/>
    <lineage>
        <taxon>Bacteria</taxon>
        <taxon>Pseudomonadati</taxon>
        <taxon>Bacteroidota</taxon>
        <taxon>Cytophagia</taxon>
        <taxon>Cytophagales</taxon>
        <taxon>Hymenobacteraceae</taxon>
        <taxon>Nibribacter</taxon>
    </lineage>
</organism>
<dbReference type="Proteomes" id="UP000464214">
    <property type="component" value="Chromosome"/>
</dbReference>